<dbReference type="Pfam" id="PF00420">
    <property type="entry name" value="Oxidored_q2"/>
    <property type="match status" value="1"/>
</dbReference>
<evidence type="ECO:0000313" key="13">
    <source>
        <dbReference type="Proteomes" id="UP000295210"/>
    </source>
</evidence>
<keyword evidence="13" id="KW-1185">Reference proteome</keyword>
<dbReference type="PANTHER" id="PTHR11434:SF21">
    <property type="entry name" value="NADH DEHYDROGENASE SUBUNIT 4L-RELATED"/>
    <property type="match status" value="1"/>
</dbReference>
<keyword evidence="11" id="KW-0830">Ubiquinone</keyword>
<proteinExistence type="inferred from homology"/>
<dbReference type="FunFam" id="1.10.287.3510:FF:000001">
    <property type="entry name" value="NADH-quinone oxidoreductase subunit K"/>
    <property type="match status" value="1"/>
</dbReference>
<evidence type="ECO:0000256" key="7">
    <source>
        <dbReference type="ARBA" id="ARBA00022967"/>
    </source>
</evidence>
<keyword evidence="7 11" id="KW-1278">Translocase</keyword>
<evidence type="ECO:0000256" key="8">
    <source>
        <dbReference type="ARBA" id="ARBA00022989"/>
    </source>
</evidence>
<gene>
    <name evidence="11" type="primary">nuoK</name>
    <name evidence="12" type="ORF">C7378_1401</name>
</gene>
<keyword evidence="5 11" id="KW-0812">Transmembrane</keyword>
<dbReference type="HAMAP" id="MF_01456">
    <property type="entry name" value="NDH1_NuoK"/>
    <property type="match status" value="1"/>
</dbReference>
<dbReference type="AlphaFoldDB" id="A0A4R1L900"/>
<dbReference type="InterPro" id="IPR039428">
    <property type="entry name" value="NUOK/Mnh_C1-like"/>
</dbReference>
<dbReference type="NCBIfam" id="NF004320">
    <property type="entry name" value="PRK05715.1-2"/>
    <property type="match status" value="1"/>
</dbReference>
<evidence type="ECO:0000256" key="4">
    <source>
        <dbReference type="ARBA" id="ARBA00022448"/>
    </source>
</evidence>
<keyword evidence="11" id="KW-1003">Cell membrane</keyword>
<keyword evidence="8 11" id="KW-1133">Transmembrane helix</keyword>
<evidence type="ECO:0000256" key="2">
    <source>
        <dbReference type="ARBA" id="ARBA00004141"/>
    </source>
</evidence>
<dbReference type="GO" id="GO:0042773">
    <property type="term" value="P:ATP synthesis coupled electron transport"/>
    <property type="evidence" value="ECO:0007669"/>
    <property type="project" value="InterPro"/>
</dbReference>
<dbReference type="NCBIfam" id="NF004323">
    <property type="entry name" value="PRK05715.1-5"/>
    <property type="match status" value="1"/>
</dbReference>
<evidence type="ECO:0000256" key="6">
    <source>
        <dbReference type="ARBA" id="ARBA00022719"/>
    </source>
</evidence>
<comment type="catalytic activity">
    <reaction evidence="11">
        <text>a quinone + NADH + 5 H(+)(in) = a quinol + NAD(+) + 4 H(+)(out)</text>
        <dbReference type="Rhea" id="RHEA:57888"/>
        <dbReference type="ChEBI" id="CHEBI:15378"/>
        <dbReference type="ChEBI" id="CHEBI:24646"/>
        <dbReference type="ChEBI" id="CHEBI:57540"/>
        <dbReference type="ChEBI" id="CHEBI:57945"/>
        <dbReference type="ChEBI" id="CHEBI:132124"/>
    </reaction>
</comment>
<keyword evidence="6 11" id="KW-0874">Quinone</keyword>
<organism evidence="12 13">
    <name type="scientific">Acidipila rosea</name>
    <dbReference type="NCBI Taxonomy" id="768535"/>
    <lineage>
        <taxon>Bacteria</taxon>
        <taxon>Pseudomonadati</taxon>
        <taxon>Acidobacteriota</taxon>
        <taxon>Terriglobia</taxon>
        <taxon>Terriglobales</taxon>
        <taxon>Acidobacteriaceae</taxon>
        <taxon>Acidipila</taxon>
    </lineage>
</organism>
<accession>A0A4R1L900</accession>
<dbReference type="GO" id="GO:0005886">
    <property type="term" value="C:plasma membrane"/>
    <property type="evidence" value="ECO:0007669"/>
    <property type="project" value="UniProtKB-SubCell"/>
</dbReference>
<feature type="transmembrane region" description="Helical" evidence="11">
    <location>
        <begin position="62"/>
        <end position="85"/>
    </location>
</feature>
<dbReference type="EC" id="7.1.1.-" evidence="11"/>
<evidence type="ECO:0000256" key="11">
    <source>
        <dbReference type="HAMAP-Rule" id="MF_01456"/>
    </source>
</evidence>
<feature type="transmembrane region" description="Helical" evidence="11">
    <location>
        <begin position="6"/>
        <end position="25"/>
    </location>
</feature>
<dbReference type="OrthoDB" id="9810120at2"/>
<comment type="subcellular location">
    <subcellularLocation>
        <location evidence="11">Cell membrane</location>
        <topology evidence="11">Multi-pass membrane protein</topology>
    </subcellularLocation>
    <subcellularLocation>
        <location evidence="2">Membrane</location>
        <topology evidence="2">Multi-pass membrane protein</topology>
    </subcellularLocation>
</comment>
<dbReference type="NCBIfam" id="NF004321">
    <property type="entry name" value="PRK05715.1-3"/>
    <property type="match status" value="1"/>
</dbReference>
<keyword evidence="4 11" id="KW-0813">Transport</keyword>
<evidence type="ECO:0000256" key="3">
    <source>
        <dbReference type="ARBA" id="ARBA00010519"/>
    </source>
</evidence>
<dbReference type="PANTHER" id="PTHR11434">
    <property type="entry name" value="NADH-UBIQUINONE OXIDOREDUCTASE SUBUNIT ND4L"/>
    <property type="match status" value="1"/>
</dbReference>
<dbReference type="RefSeq" id="WP_131993863.1">
    <property type="nucleotide sequence ID" value="NZ_SMGK01000002.1"/>
</dbReference>
<comment type="similarity">
    <text evidence="3 11">Belongs to the complex I subunit 4L family.</text>
</comment>
<feature type="transmembrane region" description="Helical" evidence="11">
    <location>
        <begin position="32"/>
        <end position="50"/>
    </location>
</feature>
<keyword evidence="9 11" id="KW-0520">NAD</keyword>
<keyword evidence="10 11" id="KW-0472">Membrane</keyword>
<dbReference type="Proteomes" id="UP000295210">
    <property type="component" value="Unassembled WGS sequence"/>
</dbReference>
<dbReference type="GO" id="GO:0050136">
    <property type="term" value="F:NADH dehydrogenase (quinone) (non-electrogenic) activity"/>
    <property type="evidence" value="ECO:0007669"/>
    <property type="project" value="UniProtKB-UniRule"/>
</dbReference>
<dbReference type="EMBL" id="SMGK01000002">
    <property type="protein sequence ID" value="TCK73787.1"/>
    <property type="molecule type" value="Genomic_DNA"/>
</dbReference>
<reference evidence="12 13" key="1">
    <citation type="submission" date="2019-03" db="EMBL/GenBank/DDBJ databases">
        <title>Genomic Encyclopedia of Type Strains, Phase IV (KMG-IV): sequencing the most valuable type-strain genomes for metagenomic binning, comparative biology and taxonomic classification.</title>
        <authorList>
            <person name="Goeker M."/>
        </authorList>
    </citation>
    <scope>NUCLEOTIDE SEQUENCE [LARGE SCALE GENOMIC DNA]</scope>
    <source>
        <strain evidence="12 13">DSM 103428</strain>
    </source>
</reference>
<name>A0A4R1L900_9BACT</name>
<evidence type="ECO:0000256" key="5">
    <source>
        <dbReference type="ARBA" id="ARBA00022692"/>
    </source>
</evidence>
<dbReference type="Gene3D" id="1.10.287.3510">
    <property type="match status" value="1"/>
</dbReference>
<evidence type="ECO:0000256" key="10">
    <source>
        <dbReference type="ARBA" id="ARBA00023136"/>
    </source>
</evidence>
<evidence type="ECO:0000256" key="9">
    <source>
        <dbReference type="ARBA" id="ARBA00023027"/>
    </source>
</evidence>
<protein>
    <recommendedName>
        <fullName evidence="11">NADH-quinone oxidoreductase subunit K</fullName>
        <ecNumber evidence="11">7.1.1.-</ecNumber>
    </recommendedName>
    <alternativeName>
        <fullName evidence="11">NADH dehydrogenase I subunit K</fullName>
    </alternativeName>
    <alternativeName>
        <fullName evidence="11">NDH-1 subunit K</fullName>
    </alternativeName>
</protein>
<comment type="function">
    <text evidence="1 11">NDH-1 shuttles electrons from NADH, via FMN and iron-sulfur (Fe-S) centers, to quinones in the respiratory chain. The immediate electron acceptor for the enzyme in this species is believed to be ubiquinone. Couples the redox reaction to proton translocation (for every two electrons transferred, four hydrogen ions are translocated across the cytoplasmic membrane), and thus conserves the redox energy in a proton gradient.</text>
</comment>
<evidence type="ECO:0000313" key="12">
    <source>
        <dbReference type="EMBL" id="TCK73787.1"/>
    </source>
</evidence>
<dbReference type="GO" id="GO:0030964">
    <property type="term" value="C:NADH dehydrogenase complex"/>
    <property type="evidence" value="ECO:0007669"/>
    <property type="project" value="TreeGrafter"/>
</dbReference>
<sequence>MDVPIAYYLVLSAILFSIGVAAFLIKRNIITVFMSIELMLNAVNLTFVAFAHEWHRVSGQIFVFFVMVVAAAEAAVGLAIIIAIFRARNTLNVDQVDLMKL</sequence>
<dbReference type="InterPro" id="IPR001133">
    <property type="entry name" value="NADH_UbQ_OxRdtase_chain4L/K"/>
</dbReference>
<comment type="caution">
    <text evidence="12">The sequence shown here is derived from an EMBL/GenBank/DDBJ whole genome shotgun (WGS) entry which is preliminary data.</text>
</comment>
<dbReference type="GO" id="GO:0048038">
    <property type="term" value="F:quinone binding"/>
    <property type="evidence" value="ECO:0007669"/>
    <property type="project" value="UniProtKB-KW"/>
</dbReference>
<comment type="subunit">
    <text evidence="11">NDH-1 is composed of 14 different subunits. Subunits NuoA, H, J, K, L, M, N constitute the membrane sector of the complex.</text>
</comment>
<evidence type="ECO:0000256" key="1">
    <source>
        <dbReference type="ARBA" id="ARBA00002378"/>
    </source>
</evidence>